<keyword evidence="8" id="KW-0456">Lyase</keyword>
<dbReference type="Proteomes" id="UP000244248">
    <property type="component" value="Unassembled WGS sequence"/>
</dbReference>
<dbReference type="UniPathway" id="UPA00391"/>
<dbReference type="InterPro" id="IPR038418">
    <property type="entry name" value="6-PTP_synth/QueD_sf"/>
</dbReference>
<keyword evidence="7" id="KW-0862">Zinc</keyword>
<dbReference type="FunFam" id="3.30.479.10:FF:000003">
    <property type="entry name" value="6-pyruvoyl tetrahydrobiopterin synthase"/>
    <property type="match status" value="1"/>
</dbReference>
<dbReference type="EC" id="4.1.2.50" evidence="4"/>
<name>A0A2T5MCN8_9GAMM</name>
<proteinExistence type="inferred from homology"/>
<keyword evidence="6" id="KW-0479">Metal-binding</keyword>
<comment type="caution">
    <text evidence="11">The sequence shown here is derived from an EMBL/GenBank/DDBJ whole genome shotgun (WGS) entry which is preliminary data.</text>
</comment>
<evidence type="ECO:0000256" key="6">
    <source>
        <dbReference type="ARBA" id="ARBA00022723"/>
    </source>
</evidence>
<dbReference type="OrthoDB" id="9804698at2"/>
<keyword evidence="12" id="KW-1185">Reference proteome</keyword>
<accession>A0A2T5MCN8</accession>
<sequence length="141" mass="16454">MTTKKAPLVYLTRRETFSAAHRLWADDLSEQENRDLFGPCAYDHGHGHNYVLEVTLRGPIDPKTGILINLKEIRDVVHELIVGDVDHRHLNHDAPLTRGINPTAENLVVLFWTVLHKHFNEMLYEVRLRETEKNWVTYYGE</sequence>
<dbReference type="InterPro" id="IPR007115">
    <property type="entry name" value="6-PTP_synth/QueD"/>
</dbReference>
<evidence type="ECO:0000256" key="3">
    <source>
        <dbReference type="ARBA" id="ARBA00008900"/>
    </source>
</evidence>
<comment type="similarity">
    <text evidence="3">Belongs to the PTPS family. QueD subfamily.</text>
</comment>
<dbReference type="SUPFAM" id="SSF55620">
    <property type="entry name" value="Tetrahydrobiopterin biosynthesis enzymes-like"/>
    <property type="match status" value="1"/>
</dbReference>
<evidence type="ECO:0000256" key="4">
    <source>
        <dbReference type="ARBA" id="ARBA00012982"/>
    </source>
</evidence>
<evidence type="ECO:0000256" key="10">
    <source>
        <dbReference type="ARBA" id="ARBA00048807"/>
    </source>
</evidence>
<dbReference type="PANTHER" id="PTHR12589">
    <property type="entry name" value="PYRUVOYL TETRAHYDROBIOPTERIN SYNTHASE"/>
    <property type="match status" value="1"/>
</dbReference>
<evidence type="ECO:0000256" key="5">
    <source>
        <dbReference type="ARBA" id="ARBA00018141"/>
    </source>
</evidence>
<reference evidence="11 12" key="1">
    <citation type="submission" date="2018-04" db="EMBL/GenBank/DDBJ databases">
        <title>Novel species isolated from glacier.</title>
        <authorList>
            <person name="Liu Q."/>
            <person name="Xin Y.-H."/>
        </authorList>
    </citation>
    <scope>NUCLEOTIDE SEQUENCE [LARGE SCALE GENOMIC DNA]</scope>
    <source>
        <strain evidence="11 12">GT1R17</strain>
    </source>
</reference>
<gene>
    <name evidence="11" type="ORF">CJD38_15445</name>
</gene>
<dbReference type="EMBL" id="QANS01000006">
    <property type="protein sequence ID" value="PTU30338.1"/>
    <property type="molecule type" value="Genomic_DNA"/>
</dbReference>
<organism evidence="11 12">
    <name type="scientific">Stenotrophobium rhamnosiphilum</name>
    <dbReference type="NCBI Taxonomy" id="2029166"/>
    <lineage>
        <taxon>Bacteria</taxon>
        <taxon>Pseudomonadati</taxon>
        <taxon>Pseudomonadota</taxon>
        <taxon>Gammaproteobacteria</taxon>
        <taxon>Nevskiales</taxon>
        <taxon>Nevskiaceae</taxon>
        <taxon>Stenotrophobium</taxon>
    </lineage>
</organism>
<protein>
    <recommendedName>
        <fullName evidence="5">6-carboxy-5,6,7,8-tetrahydropterin synthase</fullName>
        <ecNumber evidence="4">4.1.2.50</ecNumber>
    </recommendedName>
    <alternativeName>
        <fullName evidence="9">Queuosine biosynthesis protein QueD</fullName>
    </alternativeName>
</protein>
<comment type="catalytic activity">
    <reaction evidence="10">
        <text>7,8-dihydroneopterin 3'-triphosphate + H2O = 6-carboxy-5,6,7,8-tetrahydropterin + triphosphate + acetaldehyde + 2 H(+)</text>
        <dbReference type="Rhea" id="RHEA:27966"/>
        <dbReference type="ChEBI" id="CHEBI:15343"/>
        <dbReference type="ChEBI" id="CHEBI:15377"/>
        <dbReference type="ChEBI" id="CHEBI:15378"/>
        <dbReference type="ChEBI" id="CHEBI:18036"/>
        <dbReference type="ChEBI" id="CHEBI:58462"/>
        <dbReference type="ChEBI" id="CHEBI:61032"/>
        <dbReference type="EC" id="4.1.2.50"/>
    </reaction>
</comment>
<evidence type="ECO:0000256" key="2">
    <source>
        <dbReference type="ARBA" id="ARBA00005061"/>
    </source>
</evidence>
<dbReference type="Pfam" id="PF01242">
    <property type="entry name" value="PTPS"/>
    <property type="match status" value="1"/>
</dbReference>
<evidence type="ECO:0000313" key="11">
    <source>
        <dbReference type="EMBL" id="PTU30338.1"/>
    </source>
</evidence>
<dbReference type="AlphaFoldDB" id="A0A2T5MCN8"/>
<dbReference type="GO" id="GO:0070497">
    <property type="term" value="F:6-carboxytetrahydropterin synthase activity"/>
    <property type="evidence" value="ECO:0007669"/>
    <property type="project" value="UniProtKB-EC"/>
</dbReference>
<dbReference type="GO" id="GO:0046872">
    <property type="term" value="F:metal ion binding"/>
    <property type="evidence" value="ECO:0007669"/>
    <property type="project" value="UniProtKB-KW"/>
</dbReference>
<evidence type="ECO:0000256" key="8">
    <source>
        <dbReference type="ARBA" id="ARBA00023239"/>
    </source>
</evidence>
<dbReference type="RefSeq" id="WP_107941282.1">
    <property type="nucleotide sequence ID" value="NZ_QANS01000006.1"/>
</dbReference>
<comment type="cofactor">
    <cofactor evidence="1">
        <name>Zn(2+)</name>
        <dbReference type="ChEBI" id="CHEBI:29105"/>
    </cofactor>
</comment>
<evidence type="ECO:0000313" key="12">
    <source>
        <dbReference type="Proteomes" id="UP000244248"/>
    </source>
</evidence>
<dbReference type="Gene3D" id="3.30.479.10">
    <property type="entry name" value="6-pyruvoyl tetrahydropterin synthase/QueD"/>
    <property type="match status" value="1"/>
</dbReference>
<comment type="pathway">
    <text evidence="2">Purine metabolism; 7-cyano-7-deazaguanine biosynthesis.</text>
</comment>
<evidence type="ECO:0000256" key="9">
    <source>
        <dbReference type="ARBA" id="ARBA00031449"/>
    </source>
</evidence>
<evidence type="ECO:0000256" key="7">
    <source>
        <dbReference type="ARBA" id="ARBA00022833"/>
    </source>
</evidence>
<evidence type="ECO:0000256" key="1">
    <source>
        <dbReference type="ARBA" id="ARBA00001947"/>
    </source>
</evidence>
<dbReference type="PANTHER" id="PTHR12589:SF7">
    <property type="entry name" value="6-PYRUVOYL TETRAHYDROBIOPTERIN SYNTHASE"/>
    <property type="match status" value="1"/>
</dbReference>